<feature type="region of interest" description="Disordered" evidence="2">
    <location>
        <begin position="1406"/>
        <end position="1433"/>
    </location>
</feature>
<feature type="region of interest" description="Disordered" evidence="2">
    <location>
        <begin position="762"/>
        <end position="791"/>
    </location>
</feature>
<feature type="region of interest" description="Disordered" evidence="2">
    <location>
        <begin position="1056"/>
        <end position="1134"/>
    </location>
</feature>
<evidence type="ECO:0000256" key="2">
    <source>
        <dbReference type="SAM" id="MobiDB-lite"/>
    </source>
</evidence>
<evidence type="ECO:0000313" key="4">
    <source>
        <dbReference type="Proteomes" id="UP000006906"/>
    </source>
</evidence>
<feature type="compositionally biased region" description="Low complexity" evidence="2">
    <location>
        <begin position="774"/>
        <end position="791"/>
    </location>
</feature>
<dbReference type="PANTHER" id="PTHR31535:SF3">
    <property type="entry name" value="REGULATORY PROTEIN ZESTE"/>
    <property type="match status" value="1"/>
</dbReference>
<sequence>MARLVACWSSLPDGPLELVAKALARTQLLACRLVCRSWRRSMTHVLASSPISLDTRCFAPGLPAPSLPADLAPTQVTLRVALTHESKARAWPCEERLLAALEFLADGARSRFQQGLLQLQLPLRCPLPASATDVLAGRFSSLTSLRLVRCSLTQQLAAALAGLSALRRLCIAHANLAALPQLLAAATQLEHLHVHGYHSLVIVEDNAHLHAAWRAAAALVVASASSASASGPASTAASASAAGVPSTPGQTGPPAVARGGVAAAAAAAAAGGGGGTEAWRQQLSASTLLPAEPEPAASVSVGGSGADGGAAVRSDVRAGAGTGGPSGGGPSGGGPSGGGPRGVCAGGRLRCLAVCAAHLYADAVLDETELEFEAEALQWQMRWAAADSGAGLEFRQGGGAGASGGIDGCGSSSGKAADGREAGAACGCVADPHEDPCCQGGRGGGGGGGGSSVYAGGAGGSVALCAGALVGLRCSCCCGPSGSQQQGAQTPATPRRLMPAAAAEAATRAAAASAASVDQDAGWPAAAALAPAGPAVAAAEVGAAAAAAGAAAAPPLVPPPPRTPEEIAVAAATATAALRLGLQLLKSGKREVRLLPPEALAAAVAPPADGQPPPLQWRHLQYVQLALLAGEGDGGDGGDGGGGPDGGWGNGHAAAGTEAANGESHGTAPAPAPPPPPPRPVPPPAPQRLLPAVDCGGAAAAAGAPDSGSPRAAAAAAAAALGGASLAALAELPDLNGLWLDPDEYDADELDLEPGGAVGGLGAHDAMGHDADADTGAGADVAGPGAGRPAAATAGAVAAGPAAVAAPWRWVRVGDVWTRLWLPPPPPPSTPTTAAPGPALGAAAAAAEPPAPAAHAPVQDAVSHAALLASCCCCSSRRHHGRGDITAPGGLWPCCCRLRSLAVGDRRTPFLGVGDDTAAALAALGGLTKLHLAAAYTLPLSAPATTPATALTPVVTQQQQQQQHTSTAAAPPLLPLPLLPPGRLAPLGRLTALQRLSLHFANPLGRPAEVSAAALPTSLVSLALHGVVLRHHTPQQQARVAAAGPAAGVSTVWSARHSDTGDQCHGVHQLQHPHPHPHFHPQPQHVQGPHGPFPPTPVALPPQAAVTVHRHHHNHHHHHHHHHHHQGPQAHHATVATAAVPAVPAVPAAALRHAPSRPEGSACGDPGTAAVLAAGDGGAEGGGGCLPRLRELSLSSSFVEAPSRLGCGGALRVLSLRDSGLGIESDPPQLQLQLQLQPPAGGGCGGGSGRGVGAGDGGVRQWALLLRRWHGLQAVRLVGSSATAAPGVLLPHGGSACVDVHSPLALHVLVRCLPGLRMLALSPPPEPPPPPPPPSTGLPQSQPQPAGGQECGAYHPSGAAVAVATASSSTNGVSSANSSARAGSDAGAEAAALLRLLPTWHLTALGQQDGPRRLPEDGNGAGGGRPGPQPMAPAVAAAAPTAVQVLTRSPAGGNDTPAAEAVTSSADAAAASHGAGGSASGECGAQSAHVGSPPDSWLLQLLRLLAHHSPHLTCLRVAAAADRAAAEAAVQAAAALLPGWLPRLDSLTLTLDLAAAHVAAHPHPEAAARDWAAWLRPQEVALQERMRFTCVSLTPHPNATTRAREVARARLLQQQQHLQQLQQARQLQS</sequence>
<feature type="region of interest" description="Disordered" evidence="2">
    <location>
        <begin position="232"/>
        <end position="256"/>
    </location>
</feature>
<feature type="region of interest" description="Disordered" evidence="2">
    <location>
        <begin position="953"/>
        <end position="974"/>
    </location>
</feature>
<feature type="compositionally biased region" description="Gly residues" evidence="2">
    <location>
        <begin position="320"/>
        <end position="339"/>
    </location>
</feature>
<feature type="compositionally biased region" description="Pro residues" evidence="2">
    <location>
        <begin position="1091"/>
        <end position="1100"/>
    </location>
</feature>
<dbReference type="KEGG" id="cre:CHLRE_02g075750v5"/>
<keyword evidence="4" id="KW-1185">Reference proteome</keyword>
<dbReference type="SUPFAM" id="SSF52058">
    <property type="entry name" value="L domain-like"/>
    <property type="match status" value="1"/>
</dbReference>
<dbReference type="OMA" id="THESKAR"/>
<dbReference type="PANTHER" id="PTHR31535">
    <property type="match status" value="1"/>
</dbReference>
<dbReference type="Gene3D" id="3.80.10.10">
    <property type="entry name" value="Ribonuclease Inhibitor"/>
    <property type="match status" value="1"/>
</dbReference>
<proteinExistence type="predicted"/>
<feature type="compositionally biased region" description="Pro residues" evidence="2">
    <location>
        <begin position="1322"/>
        <end position="1336"/>
    </location>
</feature>
<dbReference type="InterPro" id="IPR032675">
    <property type="entry name" value="LRR_dom_sf"/>
</dbReference>
<feature type="compositionally biased region" description="Basic residues" evidence="2">
    <location>
        <begin position="1108"/>
        <end position="1126"/>
    </location>
</feature>
<dbReference type="GO" id="GO:0005930">
    <property type="term" value="C:axoneme"/>
    <property type="evidence" value="ECO:0007669"/>
    <property type="project" value="UniProtKB-SubCell"/>
</dbReference>
<feature type="region of interest" description="Disordered" evidence="2">
    <location>
        <begin position="294"/>
        <end position="339"/>
    </location>
</feature>
<feature type="compositionally biased region" description="Low complexity" evidence="2">
    <location>
        <begin position="1081"/>
        <end position="1090"/>
    </location>
</feature>
<name>A0A2K3E065_CHLRE</name>
<accession>A0A2K3E065</accession>
<dbReference type="InParanoid" id="A0A2K3E065"/>
<dbReference type="ExpressionAtlas" id="A0A2K3E065">
    <property type="expression patterns" value="baseline"/>
</dbReference>
<protein>
    <submittedName>
        <fullName evidence="3">Uncharacterized protein</fullName>
    </submittedName>
</protein>
<gene>
    <name evidence="3" type="ORF">CHLRE_02g075750v5</name>
</gene>
<dbReference type="Proteomes" id="UP000006906">
    <property type="component" value="Chromosome 2"/>
</dbReference>
<feature type="region of interest" description="Disordered" evidence="2">
    <location>
        <begin position="824"/>
        <end position="848"/>
    </location>
</feature>
<feature type="compositionally biased region" description="Low complexity" evidence="2">
    <location>
        <begin position="953"/>
        <end position="971"/>
    </location>
</feature>
<dbReference type="STRING" id="3055.A0A2K3E065"/>
<reference evidence="3 4" key="1">
    <citation type="journal article" date="2007" name="Science">
        <title>The Chlamydomonas genome reveals the evolution of key animal and plant functions.</title>
        <authorList>
            <person name="Merchant S.S."/>
            <person name="Prochnik S.E."/>
            <person name="Vallon O."/>
            <person name="Harris E.H."/>
            <person name="Karpowicz S.J."/>
            <person name="Witman G.B."/>
            <person name="Terry A."/>
            <person name="Salamov A."/>
            <person name="Fritz-Laylin L.K."/>
            <person name="Marechal-Drouard L."/>
            <person name="Marshall W.F."/>
            <person name="Qu L.H."/>
            <person name="Nelson D.R."/>
            <person name="Sanderfoot A.A."/>
            <person name="Spalding M.H."/>
            <person name="Kapitonov V.V."/>
            <person name="Ren Q."/>
            <person name="Ferris P."/>
            <person name="Lindquist E."/>
            <person name="Shapiro H."/>
            <person name="Lucas S.M."/>
            <person name="Grimwood J."/>
            <person name="Schmutz J."/>
            <person name="Cardol P."/>
            <person name="Cerutti H."/>
            <person name="Chanfreau G."/>
            <person name="Chen C.L."/>
            <person name="Cognat V."/>
            <person name="Croft M.T."/>
            <person name="Dent R."/>
            <person name="Dutcher S."/>
            <person name="Fernandez E."/>
            <person name="Fukuzawa H."/>
            <person name="Gonzalez-Ballester D."/>
            <person name="Gonzalez-Halphen D."/>
            <person name="Hallmann A."/>
            <person name="Hanikenne M."/>
            <person name="Hippler M."/>
            <person name="Inwood W."/>
            <person name="Jabbari K."/>
            <person name="Kalanon M."/>
            <person name="Kuras R."/>
            <person name="Lefebvre P.A."/>
            <person name="Lemaire S.D."/>
            <person name="Lobanov A.V."/>
            <person name="Lohr M."/>
            <person name="Manuell A."/>
            <person name="Meier I."/>
            <person name="Mets L."/>
            <person name="Mittag M."/>
            <person name="Mittelmeier T."/>
            <person name="Moroney J.V."/>
            <person name="Moseley J."/>
            <person name="Napoli C."/>
            <person name="Nedelcu A.M."/>
            <person name="Niyogi K."/>
            <person name="Novoselov S.V."/>
            <person name="Paulsen I.T."/>
            <person name="Pazour G."/>
            <person name="Purton S."/>
            <person name="Ral J.P."/>
            <person name="Riano-Pachon D.M."/>
            <person name="Riekhof W."/>
            <person name="Rymarquis L."/>
            <person name="Schroda M."/>
            <person name="Stern D."/>
            <person name="Umen J."/>
            <person name="Willows R."/>
            <person name="Wilson N."/>
            <person name="Zimmer S.L."/>
            <person name="Allmer J."/>
            <person name="Balk J."/>
            <person name="Bisova K."/>
            <person name="Chen C.J."/>
            <person name="Elias M."/>
            <person name="Gendler K."/>
            <person name="Hauser C."/>
            <person name="Lamb M.R."/>
            <person name="Ledford H."/>
            <person name="Long J.C."/>
            <person name="Minagawa J."/>
            <person name="Page M.D."/>
            <person name="Pan J."/>
            <person name="Pootakham W."/>
            <person name="Roje S."/>
            <person name="Rose A."/>
            <person name="Stahlberg E."/>
            <person name="Terauchi A.M."/>
            <person name="Yang P."/>
            <person name="Ball S."/>
            <person name="Bowler C."/>
            <person name="Dieckmann C.L."/>
            <person name="Gladyshev V.N."/>
            <person name="Green P."/>
            <person name="Jorgensen R."/>
            <person name="Mayfield S."/>
            <person name="Mueller-Roeber B."/>
            <person name="Rajamani S."/>
            <person name="Sayre R.T."/>
            <person name="Brokstein P."/>
            <person name="Dubchak I."/>
            <person name="Goodstein D."/>
            <person name="Hornick L."/>
            <person name="Huang Y.W."/>
            <person name="Jhaveri J."/>
            <person name="Luo Y."/>
            <person name="Martinez D."/>
            <person name="Ngau W.C."/>
            <person name="Otillar B."/>
            <person name="Poliakov A."/>
            <person name="Porter A."/>
            <person name="Szajkowski L."/>
            <person name="Werner G."/>
            <person name="Zhou K."/>
            <person name="Grigoriev I.V."/>
            <person name="Rokhsar D.S."/>
            <person name="Grossman A.R."/>
        </authorList>
    </citation>
    <scope>NUCLEOTIDE SEQUENCE [LARGE SCALE GENOMIC DNA]</scope>
    <source>
        <strain evidence="4">CC-503</strain>
    </source>
</reference>
<comment type="subcellular location">
    <subcellularLocation>
        <location evidence="1">Cytoplasm</location>
        <location evidence="1">Cytoskeleton</location>
        <location evidence="1">Cilium axoneme</location>
    </subcellularLocation>
</comment>
<organism evidence="3 4">
    <name type="scientific">Chlamydomonas reinhardtii</name>
    <name type="common">Chlamydomonas smithii</name>
    <dbReference type="NCBI Taxonomy" id="3055"/>
    <lineage>
        <taxon>Eukaryota</taxon>
        <taxon>Viridiplantae</taxon>
        <taxon>Chlorophyta</taxon>
        <taxon>core chlorophytes</taxon>
        <taxon>Chlorophyceae</taxon>
        <taxon>CS clade</taxon>
        <taxon>Chlamydomonadales</taxon>
        <taxon>Chlamydomonadaceae</taxon>
        <taxon>Chlamydomonas</taxon>
    </lineage>
</organism>
<dbReference type="EMBL" id="CM008963">
    <property type="protein sequence ID" value="PNW86173.1"/>
    <property type="molecule type" value="Genomic_DNA"/>
</dbReference>
<feature type="region of interest" description="Disordered" evidence="2">
    <location>
        <begin position="1321"/>
        <end position="1354"/>
    </location>
</feature>
<feature type="region of interest" description="Disordered" evidence="2">
    <location>
        <begin position="631"/>
        <end position="691"/>
    </location>
</feature>
<evidence type="ECO:0000256" key="1">
    <source>
        <dbReference type="ARBA" id="ARBA00004430"/>
    </source>
</evidence>
<feature type="compositionally biased region" description="Low complexity" evidence="2">
    <location>
        <begin position="831"/>
        <end position="848"/>
    </location>
</feature>
<feature type="compositionally biased region" description="Pro residues" evidence="2">
    <location>
        <begin position="670"/>
        <end position="686"/>
    </location>
</feature>
<evidence type="ECO:0000313" key="3">
    <source>
        <dbReference type="EMBL" id="PNW86173.1"/>
    </source>
</evidence>
<dbReference type="Gramene" id="PNW86173">
    <property type="protein sequence ID" value="PNW86173"/>
    <property type="gene ID" value="CHLRE_02g075750v5"/>
</dbReference>
<feature type="compositionally biased region" description="Low complexity" evidence="2">
    <location>
        <begin position="309"/>
        <end position="319"/>
    </location>
</feature>
<dbReference type="OrthoDB" id="552495at2759"/>
<dbReference type="RefSeq" id="XP_042926780.1">
    <property type="nucleotide sequence ID" value="XM_043059146.1"/>
</dbReference>
<dbReference type="GeneID" id="5727202"/>
<feature type="compositionally biased region" description="Gly residues" evidence="2">
    <location>
        <begin position="631"/>
        <end position="650"/>
    </location>
</feature>